<dbReference type="EMBL" id="JAKOAV010000004">
    <property type="protein sequence ID" value="MDF9407427.1"/>
    <property type="molecule type" value="Genomic_DNA"/>
</dbReference>
<dbReference type="Proteomes" id="UP001154312">
    <property type="component" value="Unassembled WGS sequence"/>
</dbReference>
<gene>
    <name evidence="2" type="ORF">L7E55_03470</name>
</gene>
<dbReference type="GO" id="GO:0003743">
    <property type="term" value="F:translation initiation factor activity"/>
    <property type="evidence" value="ECO:0007669"/>
    <property type="project" value="UniProtKB-KW"/>
</dbReference>
<feature type="coiled-coil region" evidence="1">
    <location>
        <begin position="14"/>
        <end position="55"/>
    </location>
</feature>
<name>A0A9X4H483_9FIRM</name>
<proteinExistence type="predicted"/>
<dbReference type="AlphaFoldDB" id="A0A9X4H483"/>
<reference evidence="2" key="1">
    <citation type="submission" date="2022-02" db="EMBL/GenBank/DDBJ databases">
        <authorList>
            <person name="Leng L."/>
        </authorList>
    </citation>
    <scope>NUCLEOTIDE SEQUENCE</scope>
    <source>
        <strain evidence="2">JI</strain>
    </source>
</reference>
<sequence>MEDNVDVCYLRRRIMELEEKVEQLRLSRRVLMNLIERTERERTGFLNKLEKENHRLHRDNCRYARRLLDKNLRIVELESKLGKMSSGELATAMLK</sequence>
<keyword evidence="1" id="KW-0175">Coiled coil</keyword>
<organism evidence="2 3">
    <name type="scientific">Pelotomaculum isophthalicicum JI</name>
    <dbReference type="NCBI Taxonomy" id="947010"/>
    <lineage>
        <taxon>Bacteria</taxon>
        <taxon>Bacillati</taxon>
        <taxon>Bacillota</taxon>
        <taxon>Clostridia</taxon>
        <taxon>Eubacteriales</taxon>
        <taxon>Desulfotomaculaceae</taxon>
        <taxon>Pelotomaculum</taxon>
    </lineage>
</organism>
<accession>A0A9X4H483</accession>
<protein>
    <submittedName>
        <fullName evidence="2">Translation initiation factor 2</fullName>
    </submittedName>
</protein>
<comment type="caution">
    <text evidence="2">The sequence shown here is derived from an EMBL/GenBank/DDBJ whole genome shotgun (WGS) entry which is preliminary data.</text>
</comment>
<keyword evidence="3" id="KW-1185">Reference proteome</keyword>
<evidence type="ECO:0000313" key="3">
    <source>
        <dbReference type="Proteomes" id="UP001154312"/>
    </source>
</evidence>
<keyword evidence="2" id="KW-0396">Initiation factor</keyword>
<evidence type="ECO:0000256" key="1">
    <source>
        <dbReference type="SAM" id="Coils"/>
    </source>
</evidence>
<evidence type="ECO:0000313" key="2">
    <source>
        <dbReference type="EMBL" id="MDF9407427.1"/>
    </source>
</evidence>
<keyword evidence="2" id="KW-0648">Protein biosynthesis</keyword>